<feature type="non-terminal residue" evidence="9">
    <location>
        <position position="1"/>
    </location>
</feature>
<proteinExistence type="inferred from homology"/>
<evidence type="ECO:0000313" key="10">
    <source>
        <dbReference type="EMBL" id="CAF3578759.1"/>
    </source>
</evidence>
<feature type="coiled-coil region" evidence="6">
    <location>
        <begin position="93"/>
        <end position="135"/>
    </location>
</feature>
<feature type="compositionally biased region" description="Basic and acidic residues" evidence="7">
    <location>
        <begin position="223"/>
        <end position="238"/>
    </location>
</feature>
<dbReference type="Proteomes" id="UP000663829">
    <property type="component" value="Unassembled WGS sequence"/>
</dbReference>
<dbReference type="EMBL" id="CAJOBC010000379">
    <property type="protein sequence ID" value="CAF3578759.1"/>
    <property type="molecule type" value="Genomic_DNA"/>
</dbReference>
<dbReference type="InterPro" id="IPR007900">
    <property type="entry name" value="TAF4_C"/>
</dbReference>
<dbReference type="Gene3D" id="1.10.20.10">
    <property type="entry name" value="Histone, subunit A"/>
    <property type="match status" value="1"/>
</dbReference>
<evidence type="ECO:0000256" key="6">
    <source>
        <dbReference type="SAM" id="Coils"/>
    </source>
</evidence>
<dbReference type="OrthoDB" id="21060at2759"/>
<comment type="subcellular location">
    <subcellularLocation>
        <location evidence="1">Nucleus</location>
    </subcellularLocation>
</comment>
<dbReference type="GO" id="GO:0046982">
    <property type="term" value="F:protein heterodimerization activity"/>
    <property type="evidence" value="ECO:0007669"/>
    <property type="project" value="InterPro"/>
</dbReference>
<feature type="compositionally biased region" description="Low complexity" evidence="7">
    <location>
        <begin position="272"/>
        <end position="283"/>
    </location>
</feature>
<evidence type="ECO:0000256" key="7">
    <source>
        <dbReference type="SAM" id="MobiDB-lite"/>
    </source>
</evidence>
<feature type="domain" description="Transcription initiation factor TFIID component TAF4 C-terminal" evidence="8">
    <location>
        <begin position="82"/>
        <end position="287"/>
    </location>
</feature>
<evidence type="ECO:0000256" key="3">
    <source>
        <dbReference type="ARBA" id="ARBA00023015"/>
    </source>
</evidence>
<feature type="compositionally biased region" description="Polar residues" evidence="7">
    <location>
        <begin position="284"/>
        <end position="295"/>
    </location>
</feature>
<evidence type="ECO:0000256" key="1">
    <source>
        <dbReference type="ARBA" id="ARBA00004123"/>
    </source>
</evidence>
<dbReference type="GO" id="GO:0003677">
    <property type="term" value="F:DNA binding"/>
    <property type="evidence" value="ECO:0007669"/>
    <property type="project" value="TreeGrafter"/>
</dbReference>
<comment type="caution">
    <text evidence="9">The sequence shown here is derived from an EMBL/GenBank/DDBJ whole genome shotgun (WGS) entry which is preliminary data.</text>
</comment>
<dbReference type="InterPro" id="IPR009072">
    <property type="entry name" value="Histone-fold"/>
</dbReference>
<dbReference type="PANTHER" id="PTHR15138">
    <property type="entry name" value="TRANSCRIPTION INITIATION FACTOR TFIID SUBUNIT 4"/>
    <property type="match status" value="1"/>
</dbReference>
<organism evidence="9 11">
    <name type="scientific">Didymodactylos carnosus</name>
    <dbReference type="NCBI Taxonomy" id="1234261"/>
    <lineage>
        <taxon>Eukaryota</taxon>
        <taxon>Metazoa</taxon>
        <taxon>Spiralia</taxon>
        <taxon>Gnathifera</taxon>
        <taxon>Rotifera</taxon>
        <taxon>Eurotatoria</taxon>
        <taxon>Bdelloidea</taxon>
        <taxon>Philodinida</taxon>
        <taxon>Philodinidae</taxon>
        <taxon>Didymodactylos</taxon>
    </lineage>
</organism>
<dbReference type="SUPFAM" id="SSF47113">
    <property type="entry name" value="Histone-fold"/>
    <property type="match status" value="1"/>
</dbReference>
<evidence type="ECO:0000313" key="9">
    <source>
        <dbReference type="EMBL" id="CAF0794302.1"/>
    </source>
</evidence>
<dbReference type="EMBL" id="CAJNOQ010000379">
    <property type="protein sequence ID" value="CAF0794302.1"/>
    <property type="molecule type" value="Genomic_DNA"/>
</dbReference>
<dbReference type="GO" id="GO:0006367">
    <property type="term" value="P:transcription initiation at RNA polymerase II promoter"/>
    <property type="evidence" value="ECO:0007669"/>
    <property type="project" value="TreeGrafter"/>
</dbReference>
<keyword evidence="5" id="KW-0539">Nucleus</keyword>
<evidence type="ECO:0000256" key="4">
    <source>
        <dbReference type="ARBA" id="ARBA00023163"/>
    </source>
</evidence>
<sequence>LTGVRPYSTTQSPHVTSITIQQPQQTTLLATGEPTPVRPLTAIPTPIIVNHQQIKTTQQQTQRSSIRGDIDGGLDESSQGDLSDVAVLAGVNLNEEKQRINSASDQIGQVQRHCVDEKFLNIQTLKRKAEELARNKQMPEISDDSLALISHATQERLKNIVDQLRLITQHRCDLAMKNDSSYEQIGDVKAQIRFLEELDKIEKQRKEKAEQEKILRAAKSRSKTNDPEAVKLKQKAKEMQQAQVEEQRQKEANETALAAIGQRKKRKLDDLNGTVNGTNGATNQSGQGITSTKAV</sequence>
<keyword evidence="3" id="KW-0805">Transcription regulation</keyword>
<gene>
    <name evidence="9" type="ORF">GPM918_LOCUS3167</name>
    <name evidence="10" type="ORF">SRO942_LOCUS3167</name>
</gene>
<reference evidence="9" key="1">
    <citation type="submission" date="2021-02" db="EMBL/GenBank/DDBJ databases">
        <authorList>
            <person name="Nowell W R."/>
        </authorList>
    </citation>
    <scope>NUCLEOTIDE SEQUENCE</scope>
</reference>
<evidence type="ECO:0000256" key="5">
    <source>
        <dbReference type="ARBA" id="ARBA00023242"/>
    </source>
</evidence>
<evidence type="ECO:0000259" key="8">
    <source>
        <dbReference type="Pfam" id="PF05236"/>
    </source>
</evidence>
<name>A0A813SBV8_9BILA</name>
<evidence type="ECO:0000313" key="11">
    <source>
        <dbReference type="Proteomes" id="UP000663829"/>
    </source>
</evidence>
<evidence type="ECO:0000256" key="2">
    <source>
        <dbReference type="ARBA" id="ARBA00006178"/>
    </source>
</evidence>
<keyword evidence="6" id="KW-0175">Coiled coil</keyword>
<dbReference type="PANTHER" id="PTHR15138:SF14">
    <property type="entry name" value="TRANSCRIPTION INITIATION FACTOR TFIID SUBUNIT 4"/>
    <property type="match status" value="1"/>
</dbReference>
<dbReference type="Pfam" id="PF05236">
    <property type="entry name" value="TAF4"/>
    <property type="match status" value="1"/>
</dbReference>
<dbReference type="AlphaFoldDB" id="A0A813SBV8"/>
<feature type="region of interest" description="Disordered" evidence="7">
    <location>
        <begin position="219"/>
        <end position="295"/>
    </location>
</feature>
<dbReference type="InterPro" id="IPR045144">
    <property type="entry name" value="TAF4"/>
</dbReference>
<dbReference type="GO" id="GO:0016251">
    <property type="term" value="F:RNA polymerase II general transcription initiation factor activity"/>
    <property type="evidence" value="ECO:0007669"/>
    <property type="project" value="TreeGrafter"/>
</dbReference>
<dbReference type="GO" id="GO:0005669">
    <property type="term" value="C:transcription factor TFIID complex"/>
    <property type="evidence" value="ECO:0007669"/>
    <property type="project" value="InterPro"/>
</dbReference>
<keyword evidence="4" id="KW-0804">Transcription</keyword>
<protein>
    <recommendedName>
        <fullName evidence="8">Transcription initiation factor TFIID component TAF4 C-terminal domain-containing protein</fullName>
    </recommendedName>
</protein>
<accession>A0A813SBV8</accession>
<comment type="similarity">
    <text evidence="2">Belongs to the TAF4 family.</text>
</comment>
<dbReference type="CDD" id="cd08045">
    <property type="entry name" value="HFD_TAF4"/>
    <property type="match status" value="1"/>
</dbReference>
<keyword evidence="11" id="KW-1185">Reference proteome</keyword>
<dbReference type="Proteomes" id="UP000681722">
    <property type="component" value="Unassembled WGS sequence"/>
</dbReference>